<dbReference type="EMBL" id="CP043959">
    <property type="protein sequence ID" value="QER86935.1"/>
    <property type="molecule type" value="Genomic_DNA"/>
</dbReference>
<dbReference type="RefSeq" id="WP_150154734.1">
    <property type="nucleotide sequence ID" value="NZ_CP043959.1"/>
</dbReference>
<accession>A0ABX5ZRS8</accession>
<protein>
    <submittedName>
        <fullName evidence="1">Uncharacterized protein</fullName>
    </submittedName>
</protein>
<proteinExistence type="predicted"/>
<reference evidence="1 2" key="1">
    <citation type="submission" date="2019-09" db="EMBL/GenBank/DDBJ databases">
        <title>Draft genome sequence of the Ebosin-producing strain Streptomyces sp. 139.</title>
        <authorList>
            <person name="Ai L."/>
            <person name="Geng M."/>
            <person name="Ma M."/>
            <person name="Bai L."/>
        </authorList>
    </citation>
    <scope>NUCLEOTIDE SEQUENCE [LARGE SCALE GENOMIC DNA]</scope>
    <source>
        <strain evidence="1 2">139</strain>
    </source>
</reference>
<sequence>MAAVVGVVAGAGIGWLLWSGPDSAASGTGVDDAAADAAGACQAWQRVPEFGALHSGGKEDTAWIHFNRALSAAYLARTAAELDDGYQDLSEVLQEIEMRLKTFDIKGTEAKAAHEKVSSLCAGLDG</sequence>
<evidence type="ECO:0000313" key="1">
    <source>
        <dbReference type="EMBL" id="QER86935.1"/>
    </source>
</evidence>
<evidence type="ECO:0000313" key="2">
    <source>
        <dbReference type="Proteomes" id="UP000324308"/>
    </source>
</evidence>
<gene>
    <name evidence="1" type="ORF">F3L20_14460</name>
</gene>
<keyword evidence="2" id="KW-1185">Reference proteome</keyword>
<name>A0ABX5ZRS8_STRTE</name>
<dbReference type="Proteomes" id="UP000324308">
    <property type="component" value="Chromosome"/>
</dbReference>
<organism evidence="1 2">
    <name type="scientific">Streptomyces tendae</name>
    <dbReference type="NCBI Taxonomy" id="1932"/>
    <lineage>
        <taxon>Bacteria</taxon>
        <taxon>Bacillati</taxon>
        <taxon>Actinomycetota</taxon>
        <taxon>Actinomycetes</taxon>
        <taxon>Kitasatosporales</taxon>
        <taxon>Streptomycetaceae</taxon>
        <taxon>Streptomyces</taxon>
    </lineage>
</organism>